<dbReference type="OrthoDB" id="408631at2759"/>
<proteinExistence type="predicted"/>
<accession>A0A9P6Q8M6</accession>
<reference evidence="2" key="1">
    <citation type="journal article" date="2020" name="Fungal Divers.">
        <title>Resolving the Mortierellaceae phylogeny through synthesis of multi-gene phylogenetics and phylogenomics.</title>
        <authorList>
            <person name="Vandepol N."/>
            <person name="Liber J."/>
            <person name="Desiro A."/>
            <person name="Na H."/>
            <person name="Kennedy M."/>
            <person name="Barry K."/>
            <person name="Grigoriev I.V."/>
            <person name="Miller A.N."/>
            <person name="O'Donnell K."/>
            <person name="Stajich J.E."/>
            <person name="Bonito G."/>
        </authorList>
    </citation>
    <scope>NUCLEOTIDE SEQUENCE</scope>
    <source>
        <strain evidence="2">BC1065</strain>
    </source>
</reference>
<gene>
    <name evidence="2" type="ORF">DFQ27_002735</name>
</gene>
<dbReference type="Pfam" id="PF00135">
    <property type="entry name" value="COesterase"/>
    <property type="match status" value="1"/>
</dbReference>
<dbReference type="PANTHER" id="PTHR11559">
    <property type="entry name" value="CARBOXYLESTERASE"/>
    <property type="match status" value="1"/>
</dbReference>
<feature type="domain" description="Carboxylesterase type B" evidence="1">
    <location>
        <begin position="10"/>
        <end position="495"/>
    </location>
</feature>
<sequence>MSIDQLQSNTVIHIPGLGAVRGKRDEQVPVVRFLNIPFATASKRWRPGTPVEGWKGIRDATKQGFSPPQGYRNPPLGVLLTGLEDHQYEDWFNEKDCLNLNIYAPDESVLGSIGEPLPVMVWIYGGAYRLGGTHTPLYDATNFVAASIERKKPVIVVAPNYRTNFFGFMASRELKEDINNDPTLTGEQRAVGNWGLQDQKQAFLWVRDHISAFKGNNRDITAFGESAGAVSIAYHMMIPAHHGLFEKAILQSGGLLTLPTQDIENQAQASFDRLCSHMGIPKEMPSREKMELLRAVPAKSIADYVQSNWSVTFGPTIDEVLIDGRVQAWIEDSSRLDPGVKRVLIGMNRDEGTMFAPPAGQLGCQWSDIRARYGAASELDLLDRLYDQPGDGDPNALAHANTRIMTDMLFHAPILSFASMLCKVDRIDTSVYFFDCHVDRLEKFQPGLGASHALDMLYLFDSLPCRNLLSEDETKLGKELRNIWFELATSKTPSPDILPVVRRLWEDGQGAADTSVIIFRRDFTVGRIHVNWITKETFDYWMRFYDYQAERMDRGDYSQGFSRS</sequence>
<organism evidence="2 3">
    <name type="scientific">Actinomortierella ambigua</name>
    <dbReference type="NCBI Taxonomy" id="1343610"/>
    <lineage>
        <taxon>Eukaryota</taxon>
        <taxon>Fungi</taxon>
        <taxon>Fungi incertae sedis</taxon>
        <taxon>Mucoromycota</taxon>
        <taxon>Mortierellomycotina</taxon>
        <taxon>Mortierellomycetes</taxon>
        <taxon>Mortierellales</taxon>
        <taxon>Mortierellaceae</taxon>
        <taxon>Actinomortierella</taxon>
    </lineage>
</organism>
<name>A0A9P6Q8M6_9FUNG</name>
<dbReference type="Proteomes" id="UP000807716">
    <property type="component" value="Unassembled WGS sequence"/>
</dbReference>
<dbReference type="InterPro" id="IPR002018">
    <property type="entry name" value="CarbesteraseB"/>
</dbReference>
<evidence type="ECO:0000313" key="3">
    <source>
        <dbReference type="Proteomes" id="UP000807716"/>
    </source>
</evidence>
<dbReference type="SUPFAM" id="SSF53474">
    <property type="entry name" value="alpha/beta-Hydrolases"/>
    <property type="match status" value="1"/>
</dbReference>
<evidence type="ECO:0000313" key="2">
    <source>
        <dbReference type="EMBL" id="KAG0261856.1"/>
    </source>
</evidence>
<dbReference type="Gene3D" id="3.40.50.1820">
    <property type="entry name" value="alpha/beta hydrolase"/>
    <property type="match status" value="1"/>
</dbReference>
<dbReference type="EMBL" id="JAAAJB010000204">
    <property type="protein sequence ID" value="KAG0261856.1"/>
    <property type="molecule type" value="Genomic_DNA"/>
</dbReference>
<dbReference type="InterPro" id="IPR050309">
    <property type="entry name" value="Type-B_Carboxylest/Lipase"/>
</dbReference>
<keyword evidence="3" id="KW-1185">Reference proteome</keyword>
<comment type="caution">
    <text evidence="2">The sequence shown here is derived from an EMBL/GenBank/DDBJ whole genome shotgun (WGS) entry which is preliminary data.</text>
</comment>
<dbReference type="AlphaFoldDB" id="A0A9P6Q8M6"/>
<protein>
    <recommendedName>
        <fullName evidence="1">Carboxylesterase type B domain-containing protein</fullName>
    </recommendedName>
</protein>
<dbReference type="InterPro" id="IPR029058">
    <property type="entry name" value="AB_hydrolase_fold"/>
</dbReference>
<evidence type="ECO:0000259" key="1">
    <source>
        <dbReference type="Pfam" id="PF00135"/>
    </source>
</evidence>